<sequence>MSSNRIPLKRPATSSRLLVLILSAAVVGCGSNSKGPRRVAANGIVSLDGQPLENGTIRFIPTGGTEGPKVSVAIINGFFQFPQEVGPVVGHHRVEIEAPEAGEFALDDEEALQRLQQQGRKAKVEVLRIPAVYNKNSQLTADLSEAGPNDLAFELVSRQTTERM</sequence>
<dbReference type="Proteomes" id="UP000187735">
    <property type="component" value="Chromosome"/>
</dbReference>
<dbReference type="STRING" id="1891926.Fuma_01830"/>
<evidence type="ECO:0008006" key="3">
    <source>
        <dbReference type="Google" id="ProtNLM"/>
    </source>
</evidence>
<dbReference type="KEGG" id="fmr:Fuma_01830"/>
<reference evidence="1 2" key="1">
    <citation type="journal article" date="2016" name="Front. Microbiol.">
        <title>Fuerstia marisgermanicae gen. nov., sp. nov., an Unusual Member of the Phylum Planctomycetes from the German Wadden Sea.</title>
        <authorList>
            <person name="Kohn T."/>
            <person name="Heuer A."/>
            <person name="Jogler M."/>
            <person name="Vollmers J."/>
            <person name="Boedeker C."/>
            <person name="Bunk B."/>
            <person name="Rast P."/>
            <person name="Borchert D."/>
            <person name="Glockner I."/>
            <person name="Freese H.M."/>
            <person name="Klenk H.P."/>
            <person name="Overmann J."/>
            <person name="Kaster A.K."/>
            <person name="Rohde M."/>
            <person name="Wiegand S."/>
            <person name="Jogler C."/>
        </authorList>
    </citation>
    <scope>NUCLEOTIDE SEQUENCE [LARGE SCALE GENOMIC DNA]</scope>
    <source>
        <strain evidence="1 2">NH11</strain>
    </source>
</reference>
<dbReference type="AlphaFoldDB" id="A0A1P8WDV6"/>
<evidence type="ECO:0000313" key="2">
    <source>
        <dbReference type="Proteomes" id="UP000187735"/>
    </source>
</evidence>
<dbReference type="RefSeq" id="WP_145944074.1">
    <property type="nucleotide sequence ID" value="NZ_CP017641.1"/>
</dbReference>
<keyword evidence="2" id="KW-1185">Reference proteome</keyword>
<accession>A0A1P8WDV6</accession>
<proteinExistence type="predicted"/>
<gene>
    <name evidence="1" type="ORF">Fuma_01830</name>
</gene>
<evidence type="ECO:0000313" key="1">
    <source>
        <dbReference type="EMBL" id="APZ92221.1"/>
    </source>
</evidence>
<protein>
    <recommendedName>
        <fullName evidence="3">Carboxypeptidase regulatory-like domain-containing protein</fullName>
    </recommendedName>
</protein>
<dbReference type="EMBL" id="CP017641">
    <property type="protein sequence ID" value="APZ92221.1"/>
    <property type="molecule type" value="Genomic_DNA"/>
</dbReference>
<organism evidence="1 2">
    <name type="scientific">Fuerstiella marisgermanici</name>
    <dbReference type="NCBI Taxonomy" id="1891926"/>
    <lineage>
        <taxon>Bacteria</taxon>
        <taxon>Pseudomonadati</taxon>
        <taxon>Planctomycetota</taxon>
        <taxon>Planctomycetia</taxon>
        <taxon>Planctomycetales</taxon>
        <taxon>Planctomycetaceae</taxon>
        <taxon>Fuerstiella</taxon>
    </lineage>
</organism>
<name>A0A1P8WDV6_9PLAN</name>
<dbReference type="PROSITE" id="PS51257">
    <property type="entry name" value="PROKAR_LIPOPROTEIN"/>
    <property type="match status" value="1"/>
</dbReference>
<dbReference type="OrthoDB" id="214323at2"/>